<dbReference type="AlphaFoldDB" id="A0A2T0RR97"/>
<reference evidence="2 3" key="1">
    <citation type="submission" date="2018-03" db="EMBL/GenBank/DDBJ databases">
        <title>Genomic Encyclopedia of Archaeal and Bacterial Type Strains, Phase II (KMG-II): from individual species to whole genera.</title>
        <authorList>
            <person name="Goeker M."/>
        </authorList>
    </citation>
    <scope>NUCLEOTIDE SEQUENCE [LARGE SCALE GENOMIC DNA]</scope>
    <source>
        <strain evidence="2 3">DSM 29328</strain>
    </source>
</reference>
<sequence>MWTPLRQIPVMIPIRSALPVALSLAASASLACGFHGYSPQPSLVERLLVSDHIVLARNDPQNPFAYKAVRAIEGSLDHVELPHLVDSATRRRFDLNPDATVLFARDGDYGPWQRLTYVGPELAPVIERIAPRLDDWQMGGDEERFQIFADLIGSEDPALQGIALRELDTADYYVFRRLDLKPDAEAIGAQMYRPEGAGLLAIRILLLGMAEGEVADTLLRRGFALTLKSGGPLLGAYSTALIELNGTEAVSLLAQTYLADTTIPLDVRESIAEALAIHGIAGDPTLQPEISEAVSAALEAAPDLAPAVARQFGFRAEWSQFATLNDLLRSGKIRAAPDILAVSQYLAMASNAGAAPMPDGN</sequence>
<evidence type="ECO:0000313" key="3">
    <source>
        <dbReference type="Proteomes" id="UP000239480"/>
    </source>
</evidence>
<feature type="signal peptide" evidence="1">
    <location>
        <begin position="1"/>
        <end position="31"/>
    </location>
</feature>
<name>A0A2T0RR97_9RHOB</name>
<dbReference type="PROSITE" id="PS51257">
    <property type="entry name" value="PROKAR_LIPOPROTEIN"/>
    <property type="match status" value="1"/>
</dbReference>
<keyword evidence="3" id="KW-1185">Reference proteome</keyword>
<feature type="chain" id="PRO_5015636231" evidence="1">
    <location>
        <begin position="32"/>
        <end position="361"/>
    </location>
</feature>
<organism evidence="2 3">
    <name type="scientific">Aliiruegeria haliotis</name>
    <dbReference type="NCBI Taxonomy" id="1280846"/>
    <lineage>
        <taxon>Bacteria</taxon>
        <taxon>Pseudomonadati</taxon>
        <taxon>Pseudomonadota</taxon>
        <taxon>Alphaproteobacteria</taxon>
        <taxon>Rhodobacterales</taxon>
        <taxon>Roseobacteraceae</taxon>
        <taxon>Aliiruegeria</taxon>
    </lineage>
</organism>
<dbReference type="Proteomes" id="UP000239480">
    <property type="component" value="Unassembled WGS sequence"/>
</dbReference>
<protein>
    <submittedName>
        <fullName evidence="2">Uncharacterized protein</fullName>
    </submittedName>
</protein>
<evidence type="ECO:0000256" key="1">
    <source>
        <dbReference type="SAM" id="SignalP"/>
    </source>
</evidence>
<evidence type="ECO:0000313" key="2">
    <source>
        <dbReference type="EMBL" id="PRY23719.1"/>
    </source>
</evidence>
<comment type="caution">
    <text evidence="2">The sequence shown here is derived from an EMBL/GenBank/DDBJ whole genome shotgun (WGS) entry which is preliminary data.</text>
</comment>
<dbReference type="EMBL" id="PVTD01000004">
    <property type="protein sequence ID" value="PRY23719.1"/>
    <property type="molecule type" value="Genomic_DNA"/>
</dbReference>
<gene>
    <name evidence="2" type="ORF">CLV78_104211</name>
</gene>
<proteinExistence type="predicted"/>
<keyword evidence="1" id="KW-0732">Signal</keyword>
<accession>A0A2T0RR97</accession>